<keyword evidence="2" id="KW-1185">Reference proteome</keyword>
<sequence length="79" mass="8711">MKAARTPTVSWWLCLQHPPANHVWPAQHKRYDTARISGRRIDPRREILSVANALFVKRTDGRGVAVLAGPGASTIAQPS</sequence>
<name>A0A0N4Y0M1_NIPBR</name>
<evidence type="ECO:0000313" key="1">
    <source>
        <dbReference type="EMBL" id="VDL72681.1"/>
    </source>
</evidence>
<reference evidence="1 2" key="2">
    <citation type="submission" date="2018-11" db="EMBL/GenBank/DDBJ databases">
        <authorList>
            <consortium name="Pathogen Informatics"/>
        </authorList>
    </citation>
    <scope>NUCLEOTIDE SEQUENCE [LARGE SCALE GENOMIC DNA]</scope>
</reference>
<dbReference type="EMBL" id="UYSL01020089">
    <property type="protein sequence ID" value="VDL72681.1"/>
    <property type="molecule type" value="Genomic_DNA"/>
</dbReference>
<dbReference type="AlphaFoldDB" id="A0A0N4Y0M1"/>
<proteinExistence type="predicted"/>
<protein>
    <submittedName>
        <fullName evidence="3">Transposase</fullName>
    </submittedName>
</protein>
<accession>A0A0N4Y0M1</accession>
<gene>
    <name evidence="1" type="ORF">NBR_LOCUS9092</name>
</gene>
<evidence type="ECO:0000313" key="3">
    <source>
        <dbReference type="WBParaSite" id="NBR_0000909101-mRNA-1"/>
    </source>
</evidence>
<dbReference type="Proteomes" id="UP000271162">
    <property type="component" value="Unassembled WGS sequence"/>
</dbReference>
<evidence type="ECO:0000313" key="2">
    <source>
        <dbReference type="Proteomes" id="UP000271162"/>
    </source>
</evidence>
<dbReference type="WBParaSite" id="NBR_0000909101-mRNA-1">
    <property type="protein sequence ID" value="NBR_0000909101-mRNA-1"/>
    <property type="gene ID" value="NBR_0000909101"/>
</dbReference>
<organism evidence="3">
    <name type="scientific">Nippostrongylus brasiliensis</name>
    <name type="common">Rat hookworm</name>
    <dbReference type="NCBI Taxonomy" id="27835"/>
    <lineage>
        <taxon>Eukaryota</taxon>
        <taxon>Metazoa</taxon>
        <taxon>Ecdysozoa</taxon>
        <taxon>Nematoda</taxon>
        <taxon>Chromadorea</taxon>
        <taxon>Rhabditida</taxon>
        <taxon>Rhabditina</taxon>
        <taxon>Rhabditomorpha</taxon>
        <taxon>Strongyloidea</taxon>
        <taxon>Heligmosomidae</taxon>
        <taxon>Nippostrongylus</taxon>
    </lineage>
</organism>
<reference evidence="3" key="1">
    <citation type="submission" date="2017-02" db="UniProtKB">
        <authorList>
            <consortium name="WormBaseParasite"/>
        </authorList>
    </citation>
    <scope>IDENTIFICATION</scope>
</reference>